<dbReference type="Proteomes" id="UP000054404">
    <property type="component" value="Unassembled WGS sequence"/>
</dbReference>
<dbReference type="Pfam" id="PF00534">
    <property type="entry name" value="Glycos_transf_1"/>
    <property type="match status" value="1"/>
</dbReference>
<dbReference type="EC" id="2.4.-.-" evidence="4"/>
<feature type="domain" description="Glycosyl transferase family 1" evidence="2">
    <location>
        <begin position="187"/>
        <end position="362"/>
    </location>
</feature>
<protein>
    <submittedName>
        <fullName evidence="3">GDP-mannose-dependent alpha-(1-6)-phosphatidylinositol monomannoside mannosyltransferase</fullName>
        <ecNumber evidence="3">2.4.1.57</ecNumber>
    </submittedName>
    <submittedName>
        <fullName evidence="4">Glycosyltransferase family 4 protein</fullName>
        <ecNumber evidence="4">2.4.-.-</ecNumber>
    </submittedName>
</protein>
<dbReference type="Gene3D" id="3.40.50.2000">
    <property type="entry name" value="Glycogen Phosphorylase B"/>
    <property type="match status" value="2"/>
</dbReference>
<evidence type="ECO:0000313" key="4">
    <source>
        <dbReference type="EMBL" id="MDK8602156.1"/>
    </source>
</evidence>
<dbReference type="EMBL" id="LNIZ01000005">
    <property type="protein sequence ID" value="KTF03831.1"/>
    <property type="molecule type" value="Genomic_DNA"/>
</dbReference>
<dbReference type="STRING" id="59561.AQZ59_01159"/>
<dbReference type="EC" id="2.4.1.57" evidence="3"/>
<sequence>MRKTLLVTNDFPPRAGGIQTFLEGFVGQLDPDQLIVYASTPPDVDGVSGVTLAADYDAGQPFDVVRYPGTMMLPTPTVRRKMQQLIRDHDVKNVWFGAAAPLGVMAKAAHAAGADRVISTTHGHEIGWSMLPGARQILRKVFHDADLVTYLTEATLARLKPFMGDTDIMQLHGAIDPELFAFNAGARRELRERYGLGEAPVVVCISRLVERKGQDRLIAAWPEVMARHPEAKLVIVGKGPYGEKLRQMAADSPVSASIVFTGEVQYSELVAHYSLGDVFAMPCRTRGAGLDIEGLGIVYLEAYAAGLPVVAGDSGGAPEAVQDGKTGLVVNGRSVHAIVAALDYLLEDRERSAAMGAAGKRWVDEKWRWSDVAKPLIEALS</sequence>
<dbReference type="AlphaFoldDB" id="A0A0W1KJL5"/>
<reference evidence="3 5" key="1">
    <citation type="submission" date="2015-11" db="EMBL/GenBank/DDBJ databases">
        <title>Draft Genome Sequence of the Type Strain Trueperella bernardiae LCDC 89-0504T, Isolated from Blood Culture.</title>
        <authorList>
            <person name="Bernier A.-M."/>
            <person name="Bernard K."/>
        </authorList>
    </citation>
    <scope>NUCLEOTIDE SEQUENCE [LARGE SCALE GENOMIC DNA]</scope>
    <source>
        <strain evidence="3 5">LCDC 89-0504</strain>
    </source>
</reference>
<dbReference type="FunFam" id="3.40.50.2000:FF:000069">
    <property type="entry name" value="Alpha-(1-6)-phosphatidylinositol monomannoside mannosyltransferase"/>
    <property type="match status" value="1"/>
</dbReference>
<dbReference type="RefSeq" id="WP_062613717.1">
    <property type="nucleotide sequence ID" value="NZ_CALTZF010000011.1"/>
</dbReference>
<dbReference type="PANTHER" id="PTHR45947">
    <property type="entry name" value="SULFOQUINOVOSYL TRANSFERASE SQD2"/>
    <property type="match status" value="1"/>
</dbReference>
<keyword evidence="3" id="KW-0328">Glycosyltransferase</keyword>
<proteinExistence type="predicted"/>
<dbReference type="GO" id="GO:0016758">
    <property type="term" value="F:hexosyltransferase activity"/>
    <property type="evidence" value="ECO:0007669"/>
    <property type="project" value="TreeGrafter"/>
</dbReference>
<evidence type="ECO:0000313" key="3">
    <source>
        <dbReference type="EMBL" id="KTF03831.1"/>
    </source>
</evidence>
<gene>
    <name evidence="3" type="primary">pimB</name>
    <name evidence="3" type="ORF">AQZ59_01159</name>
    <name evidence="4" type="ORF">QP858_06770</name>
</gene>
<dbReference type="InterPro" id="IPR050194">
    <property type="entry name" value="Glycosyltransferase_grp1"/>
</dbReference>
<dbReference type="PATRIC" id="fig|59561.3.peg.1152"/>
<keyword evidence="5" id="KW-1185">Reference proteome</keyword>
<comment type="caution">
    <text evidence="3">The sequence shown here is derived from an EMBL/GenBank/DDBJ whole genome shotgun (WGS) entry which is preliminary data.</text>
</comment>
<dbReference type="SUPFAM" id="SSF53756">
    <property type="entry name" value="UDP-Glycosyltransferase/glycogen phosphorylase"/>
    <property type="match status" value="1"/>
</dbReference>
<dbReference type="OrthoDB" id="9808602at2"/>
<organism evidence="3 5">
    <name type="scientific">Trueperella bernardiae</name>
    <dbReference type="NCBI Taxonomy" id="59561"/>
    <lineage>
        <taxon>Bacteria</taxon>
        <taxon>Bacillati</taxon>
        <taxon>Actinomycetota</taxon>
        <taxon>Actinomycetes</taxon>
        <taxon>Actinomycetales</taxon>
        <taxon>Actinomycetaceae</taxon>
        <taxon>Trueperella</taxon>
    </lineage>
</organism>
<accession>A0A0W1KJL5</accession>
<dbReference type="PANTHER" id="PTHR45947:SF3">
    <property type="entry name" value="SULFOQUINOVOSYL TRANSFERASE SQD2"/>
    <property type="match status" value="1"/>
</dbReference>
<evidence type="ECO:0000256" key="1">
    <source>
        <dbReference type="ARBA" id="ARBA00022679"/>
    </source>
</evidence>
<dbReference type="InterPro" id="IPR001296">
    <property type="entry name" value="Glyco_trans_1"/>
</dbReference>
<evidence type="ECO:0000259" key="2">
    <source>
        <dbReference type="Pfam" id="PF00534"/>
    </source>
</evidence>
<name>A0A0W1KJL5_9ACTO</name>
<evidence type="ECO:0000313" key="5">
    <source>
        <dbReference type="Proteomes" id="UP000054404"/>
    </source>
</evidence>
<dbReference type="Proteomes" id="UP001225576">
    <property type="component" value="Unassembled WGS sequence"/>
</dbReference>
<reference evidence="4" key="2">
    <citation type="submission" date="2023-05" db="EMBL/GenBank/DDBJ databases">
        <title>Genomic Catalog of Human Bladder Bacteria.</title>
        <authorList>
            <person name="Du J."/>
        </authorList>
    </citation>
    <scope>NUCLEOTIDE SEQUENCE</scope>
    <source>
        <strain evidence="4">UMB1304A</strain>
    </source>
</reference>
<keyword evidence="1 3" id="KW-0808">Transferase</keyword>
<dbReference type="CDD" id="cd03801">
    <property type="entry name" value="GT4_PimA-like"/>
    <property type="match status" value="1"/>
</dbReference>
<dbReference type="EMBL" id="JASPDQ010000015">
    <property type="protein sequence ID" value="MDK8602156.1"/>
    <property type="molecule type" value="Genomic_DNA"/>
</dbReference>